<keyword evidence="5" id="KW-1185">Reference proteome</keyword>
<dbReference type="HOGENOM" id="CLU_036604_13_2_9"/>
<sequence>MKIINQSIIKGNNLREMYEIIFHEKSVSRIEIAKRLNLSKTTVSCLAEELIGLRLVEDLGVTKKENGVGRNPNGLGVVSGANFIAVIDWSKERTELRLVDISSGESILCRNMPVKNDCDYADATKACYLIAKDYLRDTQKLLAVCIIIPGLIDSKQETIISIQLGIDSEIGRNLIKKLRSYFYQTSACLLNDSACMAYAEIDAARLEKTDFAYINAVNGIGAAIYYNQRILGNATGLATQIGHCCVKPNGPICGCGSRGCLDVVAGESALTDYSIDVGKDRSNQKNRELNYTLLRELADKGNKQADEILMQLADYFSTVIVYLVSIVYPEKIVIGGRGQNLGTKFMERLKANLVNMGFHYMMMRASVSFAETTDEDRFIGAARYFMKEYFDYSGSIINGFYLG</sequence>
<evidence type="ECO:0000313" key="5">
    <source>
        <dbReference type="Proteomes" id="UP000018227"/>
    </source>
</evidence>
<protein>
    <submittedName>
        <fullName evidence="4">ROK family protein</fullName>
    </submittedName>
</protein>
<dbReference type="PANTHER" id="PTHR18964">
    <property type="entry name" value="ROK (REPRESSOR, ORF, KINASE) FAMILY"/>
    <property type="match status" value="1"/>
</dbReference>
<name>V2Z5T9_9FIRM</name>
<organism evidence="4 5">
    <name type="scientific">Catonella morbi ATCC 51271</name>
    <dbReference type="NCBI Taxonomy" id="592026"/>
    <lineage>
        <taxon>Bacteria</taxon>
        <taxon>Bacillati</taxon>
        <taxon>Bacillota</taxon>
        <taxon>Clostridia</taxon>
        <taxon>Lachnospirales</taxon>
        <taxon>Lachnospiraceae</taxon>
        <taxon>Catonella</taxon>
    </lineage>
</organism>
<comment type="function">
    <text evidence="1">Transcriptional repressor of xylose-utilizing enzymes.</text>
</comment>
<evidence type="ECO:0000256" key="2">
    <source>
        <dbReference type="ARBA" id="ARBA00006479"/>
    </source>
</evidence>
<dbReference type="eggNOG" id="COG1940">
    <property type="taxonomic scope" value="Bacteria"/>
</dbReference>
<dbReference type="InterPro" id="IPR036390">
    <property type="entry name" value="WH_DNA-bd_sf"/>
</dbReference>
<comment type="similarity">
    <text evidence="2">Belongs to the ROK (NagC/XylR) family.</text>
</comment>
<reference evidence="4 5" key="1">
    <citation type="submission" date="2013-06" db="EMBL/GenBank/DDBJ databases">
        <authorList>
            <person name="Weinstock G."/>
            <person name="Sodergren E."/>
            <person name="Clifton S."/>
            <person name="Fulton L."/>
            <person name="Fulton B."/>
            <person name="Courtney L."/>
            <person name="Fronick C."/>
            <person name="Harrison M."/>
            <person name="Strong C."/>
            <person name="Farmer C."/>
            <person name="Delahaunty K."/>
            <person name="Markovic C."/>
            <person name="Hall O."/>
            <person name="Minx P."/>
            <person name="Tomlinson C."/>
            <person name="Mitreva M."/>
            <person name="Nelson J."/>
            <person name="Hou S."/>
            <person name="Wollam A."/>
            <person name="Pepin K.H."/>
            <person name="Johnson M."/>
            <person name="Bhonagiri V."/>
            <person name="Nash W.E."/>
            <person name="Warren W."/>
            <person name="Chinwalla A."/>
            <person name="Mardis E.R."/>
            <person name="Wilson R.K."/>
        </authorList>
    </citation>
    <scope>NUCLEOTIDE SEQUENCE [LARGE SCALE GENOMIC DNA]</scope>
    <source>
        <strain evidence="4 5">ATCC 51271</strain>
    </source>
</reference>
<dbReference type="Gene3D" id="1.10.10.10">
    <property type="entry name" value="Winged helix-like DNA-binding domain superfamily/Winged helix DNA-binding domain"/>
    <property type="match status" value="1"/>
</dbReference>
<dbReference type="eggNOG" id="COG1846">
    <property type="taxonomic scope" value="Bacteria"/>
</dbReference>
<keyword evidence="3" id="KW-0119">Carbohydrate metabolism</keyword>
<dbReference type="OrthoDB" id="9810372at2"/>
<dbReference type="AlphaFoldDB" id="V2Z5T9"/>
<evidence type="ECO:0000313" key="4">
    <source>
        <dbReference type="EMBL" id="ESL02285.1"/>
    </source>
</evidence>
<dbReference type="STRING" id="592026.GCWU0000282_002419"/>
<dbReference type="GO" id="GO:0042732">
    <property type="term" value="P:D-xylose metabolic process"/>
    <property type="evidence" value="ECO:0007669"/>
    <property type="project" value="UniProtKB-KW"/>
</dbReference>
<comment type="caution">
    <text evidence="4">The sequence shown here is derived from an EMBL/GenBank/DDBJ whole genome shotgun (WGS) entry which is preliminary data.</text>
</comment>
<dbReference type="InterPro" id="IPR043129">
    <property type="entry name" value="ATPase_NBD"/>
</dbReference>
<gene>
    <name evidence="4" type="ORF">GCWU0000282_002419</name>
</gene>
<proteinExistence type="inferred from homology"/>
<dbReference type="SUPFAM" id="SSF46785">
    <property type="entry name" value="Winged helix' DNA-binding domain"/>
    <property type="match status" value="1"/>
</dbReference>
<dbReference type="Gene3D" id="3.30.420.40">
    <property type="match status" value="2"/>
</dbReference>
<dbReference type="EMBL" id="ACIL03000016">
    <property type="protein sequence ID" value="ESL02285.1"/>
    <property type="molecule type" value="Genomic_DNA"/>
</dbReference>
<evidence type="ECO:0000256" key="1">
    <source>
        <dbReference type="ARBA" id="ARBA00002486"/>
    </source>
</evidence>
<keyword evidence="3" id="KW-0859">Xylose metabolism</keyword>
<dbReference type="Pfam" id="PF00480">
    <property type="entry name" value="ROK"/>
    <property type="match status" value="1"/>
</dbReference>
<evidence type="ECO:0000256" key="3">
    <source>
        <dbReference type="ARBA" id="ARBA00022629"/>
    </source>
</evidence>
<accession>V2Z5T9</accession>
<dbReference type="InterPro" id="IPR000600">
    <property type="entry name" value="ROK"/>
</dbReference>
<dbReference type="InterPro" id="IPR036388">
    <property type="entry name" value="WH-like_DNA-bd_sf"/>
</dbReference>
<dbReference type="PANTHER" id="PTHR18964:SF149">
    <property type="entry name" value="BIFUNCTIONAL UDP-N-ACETYLGLUCOSAMINE 2-EPIMERASE_N-ACETYLMANNOSAMINE KINASE"/>
    <property type="match status" value="1"/>
</dbReference>
<dbReference type="SUPFAM" id="SSF53067">
    <property type="entry name" value="Actin-like ATPase domain"/>
    <property type="match status" value="2"/>
</dbReference>
<dbReference type="Proteomes" id="UP000018227">
    <property type="component" value="Unassembled WGS sequence"/>
</dbReference>